<reference evidence="1 2" key="1">
    <citation type="journal article" date="2007" name="ISME J.">
        <title>Sequence-based analysis of pQBR103; a representative of a unique, transfer-proficient mega plasmid resident in the microbial community of sugar beet.</title>
        <authorList>
            <person name="Tett A."/>
            <person name="Spiers A.J."/>
            <person name="Crossman L.C."/>
            <person name="Ager D."/>
            <person name="Ciric L."/>
            <person name="Dow J.M."/>
            <person name="Fry J.C."/>
            <person name="Harris D."/>
            <person name="Lilley A."/>
            <person name="Oliver A."/>
            <person name="Parkhill J."/>
            <person name="Quail M.A."/>
            <person name="Rainey P.B."/>
            <person name="Saunders N.J."/>
            <person name="Seeger K."/>
            <person name="Snyder L.A.S."/>
            <person name="Squares R."/>
            <person name="Thomas C.M."/>
            <person name="Turner S.L."/>
            <person name="Zhang X.-X."/>
            <person name="Field D."/>
            <person name="Bailey M.J."/>
        </authorList>
    </citation>
    <scope>NUCLEOTIDE SEQUENCE [LARGE SCALE GENOMIC DNA]</scope>
    <source>
        <strain evidence="1 2">SBW25</strain>
    </source>
</reference>
<sequence length="138" mass="15434">MPIETTHSLIRPIPMTIFSTEYTAVKTRIAAALNALGWKVASARDMEISCLIARMDYETVVGDKTATISLEPWSESLMLVSNYDSEGRNILSANMKRFDPAMTDESLTEAVTLYVEALEKDVNLSYARRIHLNHPQPA</sequence>
<keyword evidence="1" id="KW-0614">Plasmid</keyword>
<geneLocation type="plasmid" evidence="1 2">
    <name>pQBR103</name>
</geneLocation>
<dbReference type="EMBL" id="AM235768">
    <property type="protein sequence ID" value="CAM96316.1"/>
    <property type="molecule type" value="Genomic_DNA"/>
</dbReference>
<organism evidence="1 2">
    <name type="scientific">Pseudomonas fluorescens (strain SBW25)</name>
    <dbReference type="NCBI Taxonomy" id="216595"/>
    <lineage>
        <taxon>Bacteria</taxon>
        <taxon>Pseudomonadati</taxon>
        <taxon>Pseudomonadota</taxon>
        <taxon>Gammaproteobacteria</taxon>
        <taxon>Pseudomonadales</taxon>
        <taxon>Pseudomonadaceae</taxon>
        <taxon>Pseudomonas</taxon>
    </lineage>
</organism>
<name>A4V705_PSEFS</name>
<dbReference type="AlphaFoldDB" id="A4V705"/>
<proteinExistence type="predicted"/>
<accession>A4V705</accession>
<protein>
    <submittedName>
        <fullName evidence="1">Uncharacterized protein</fullName>
    </submittedName>
</protein>
<gene>
    <name evidence="1" type="ordered locus">pQBR0284</name>
</gene>
<evidence type="ECO:0000313" key="2">
    <source>
        <dbReference type="Proteomes" id="UP000002332"/>
    </source>
</evidence>
<dbReference type="PATRIC" id="fig|216595.4.peg.157"/>
<dbReference type="Proteomes" id="UP000002332">
    <property type="component" value="Plasmid pQBR103"/>
</dbReference>
<evidence type="ECO:0000313" key="1">
    <source>
        <dbReference type="EMBL" id="CAM96316.1"/>
    </source>
</evidence>